<name>A0A9N9EM20_9GLOM</name>
<evidence type="ECO:0000313" key="2">
    <source>
        <dbReference type="Proteomes" id="UP000789570"/>
    </source>
</evidence>
<protein>
    <submittedName>
        <fullName evidence="1">14505_t:CDS:1</fullName>
    </submittedName>
</protein>
<reference evidence="1" key="1">
    <citation type="submission" date="2021-06" db="EMBL/GenBank/DDBJ databases">
        <authorList>
            <person name="Kallberg Y."/>
            <person name="Tangrot J."/>
            <person name="Rosling A."/>
        </authorList>
    </citation>
    <scope>NUCLEOTIDE SEQUENCE</scope>
    <source>
        <strain evidence="1">UK204</strain>
    </source>
</reference>
<proteinExistence type="predicted"/>
<dbReference type="AlphaFoldDB" id="A0A9N9EM20"/>
<comment type="caution">
    <text evidence="1">The sequence shown here is derived from an EMBL/GenBank/DDBJ whole genome shotgun (WGS) entry which is preliminary data.</text>
</comment>
<gene>
    <name evidence="1" type="ORF">FCALED_LOCUS12433</name>
</gene>
<dbReference type="EMBL" id="CAJVPQ010006026">
    <property type="protein sequence ID" value="CAG8679622.1"/>
    <property type="molecule type" value="Genomic_DNA"/>
</dbReference>
<feature type="non-terminal residue" evidence="1">
    <location>
        <position position="61"/>
    </location>
</feature>
<accession>A0A9N9EM20</accession>
<organism evidence="1 2">
    <name type="scientific">Funneliformis caledonium</name>
    <dbReference type="NCBI Taxonomy" id="1117310"/>
    <lineage>
        <taxon>Eukaryota</taxon>
        <taxon>Fungi</taxon>
        <taxon>Fungi incertae sedis</taxon>
        <taxon>Mucoromycota</taxon>
        <taxon>Glomeromycotina</taxon>
        <taxon>Glomeromycetes</taxon>
        <taxon>Glomerales</taxon>
        <taxon>Glomeraceae</taxon>
        <taxon>Funneliformis</taxon>
    </lineage>
</organism>
<dbReference type="Proteomes" id="UP000789570">
    <property type="component" value="Unassembled WGS sequence"/>
</dbReference>
<sequence>SAKAVIRLYAVRISREIESEGLGYYAEILCNSKAPTIQIRENERRLKFSMMILTISTGSLQ</sequence>
<keyword evidence="2" id="KW-1185">Reference proteome</keyword>
<evidence type="ECO:0000313" key="1">
    <source>
        <dbReference type="EMBL" id="CAG8679622.1"/>
    </source>
</evidence>